<evidence type="ECO:0000313" key="2">
    <source>
        <dbReference type="Proteomes" id="UP001367676"/>
    </source>
</evidence>
<keyword evidence="2" id="KW-1185">Reference proteome</keyword>
<comment type="caution">
    <text evidence="1">The sequence shown here is derived from an EMBL/GenBank/DDBJ whole genome shotgun (WGS) entry which is preliminary data.</text>
</comment>
<organism evidence="1 2">
    <name type="scientific">Parthenolecanium corni</name>
    <dbReference type="NCBI Taxonomy" id="536013"/>
    <lineage>
        <taxon>Eukaryota</taxon>
        <taxon>Metazoa</taxon>
        <taxon>Ecdysozoa</taxon>
        <taxon>Arthropoda</taxon>
        <taxon>Hexapoda</taxon>
        <taxon>Insecta</taxon>
        <taxon>Pterygota</taxon>
        <taxon>Neoptera</taxon>
        <taxon>Paraneoptera</taxon>
        <taxon>Hemiptera</taxon>
        <taxon>Sternorrhyncha</taxon>
        <taxon>Coccoidea</taxon>
        <taxon>Coccidae</taxon>
        <taxon>Parthenolecanium</taxon>
    </lineage>
</organism>
<reference evidence="1 2" key="1">
    <citation type="submission" date="2024-03" db="EMBL/GenBank/DDBJ databases">
        <title>Adaptation during the transition from Ophiocordyceps entomopathogen to insect associate is accompanied by gene loss and intensified selection.</title>
        <authorList>
            <person name="Ward C.M."/>
            <person name="Onetto C.A."/>
            <person name="Borneman A.R."/>
        </authorList>
    </citation>
    <scope>NUCLEOTIDE SEQUENCE [LARGE SCALE GENOMIC DNA]</scope>
    <source>
        <strain evidence="1">AWRI1</strain>
        <tissue evidence="1">Single Adult Female</tissue>
    </source>
</reference>
<name>A0AAN9Y0N7_9HEMI</name>
<accession>A0AAN9Y0N7</accession>
<protein>
    <submittedName>
        <fullName evidence="1">Uncharacterized protein</fullName>
    </submittedName>
</protein>
<sequence>MSGNHKSYTKNDYASSCLNLSAKQTAERTNDPKKNTDAGKENSKLFENKILLLNTVFTVSSAGDKFIKIGLDIDNDFQPTLQFTKFGSKLPSVYLNSSEWSGLISIPDIIEAGFVNLITDVNQEISSAINIGFSLLYNKRCLKLSNLKTGGTIFLVRSTWKHVMKLAPAISHVITNLVEYSDIASNVYKALFEELENRFSTQTEITLWDLENVMVETKFFNDTVNGTEKDKIKQQVACELLSFGLYKILKDLNAKKPKPGNEK</sequence>
<dbReference type="AlphaFoldDB" id="A0AAN9Y0N7"/>
<gene>
    <name evidence="1" type="ORF">V9T40_012559</name>
</gene>
<evidence type="ECO:0000313" key="1">
    <source>
        <dbReference type="EMBL" id="KAK7576273.1"/>
    </source>
</evidence>
<dbReference type="EMBL" id="JBBCAQ010000036">
    <property type="protein sequence ID" value="KAK7576273.1"/>
    <property type="molecule type" value="Genomic_DNA"/>
</dbReference>
<proteinExistence type="predicted"/>
<dbReference type="Proteomes" id="UP001367676">
    <property type="component" value="Unassembled WGS sequence"/>
</dbReference>